<accession>A0A821AN57</accession>
<dbReference type="EMBL" id="CAJOBO010007716">
    <property type="protein sequence ID" value="CAF4576698.1"/>
    <property type="molecule type" value="Genomic_DNA"/>
</dbReference>
<dbReference type="PANTHER" id="PTHR47160:SF10">
    <property type="entry name" value="MULE TRANSPOSASE DOMAIN-CONTAINING PROTEIN"/>
    <property type="match status" value="1"/>
</dbReference>
<comment type="caution">
    <text evidence="1">The sequence shown here is derived from an EMBL/GenBank/DDBJ whole genome shotgun (WGS) entry which is preliminary data.</text>
</comment>
<gene>
    <name evidence="1" type="ORF">HFQ381_LOCUS32314</name>
</gene>
<name>A0A821AN57_9BILA</name>
<dbReference type="AlphaFoldDB" id="A0A821AN57"/>
<dbReference type="Proteomes" id="UP000663851">
    <property type="component" value="Unassembled WGS sequence"/>
</dbReference>
<reference evidence="1" key="1">
    <citation type="submission" date="2021-02" db="EMBL/GenBank/DDBJ databases">
        <authorList>
            <person name="Nowell W R."/>
        </authorList>
    </citation>
    <scope>NUCLEOTIDE SEQUENCE</scope>
</reference>
<sequence length="346" mass="40004">MDVIVSAPTEHCHAPKPDLVPVLELKNKIKSRAAETEESSSTVLHSAMRSFPLDAAGQLLQILKTGKHWFVDGTFKVCPEDFNQMFTLHELFKSKIIPLVYGLLVEKKTDCDHFFQRIMNEDDFNPETTLSDFEAATIKSINSLFSNILHKGCLFHFGQCIWRQIQSLELQKKYQEDEPFHLNIKNIIALAFVPVLDAIKAFNLIADDFEDEVDDFLGYFEKIWIGKPEKRGTSKKKPLFPIEIWNVYDRAVANLPRSNKSIEGWHNAFEKRVAIVHPTITKLTEKIRREQSKFEVDIAQIRQGQEPKPKKLKYRKLDERIKRLVDDYENVDLGEYLKGLAVNMSL</sequence>
<protein>
    <recommendedName>
        <fullName evidence="3">MULE transposase domain-containing protein</fullName>
    </recommendedName>
</protein>
<evidence type="ECO:0008006" key="3">
    <source>
        <dbReference type="Google" id="ProtNLM"/>
    </source>
</evidence>
<proteinExistence type="predicted"/>
<organism evidence="1 2">
    <name type="scientific">Rotaria socialis</name>
    <dbReference type="NCBI Taxonomy" id="392032"/>
    <lineage>
        <taxon>Eukaryota</taxon>
        <taxon>Metazoa</taxon>
        <taxon>Spiralia</taxon>
        <taxon>Gnathifera</taxon>
        <taxon>Rotifera</taxon>
        <taxon>Eurotatoria</taxon>
        <taxon>Bdelloidea</taxon>
        <taxon>Philodinida</taxon>
        <taxon>Philodinidae</taxon>
        <taxon>Rotaria</taxon>
    </lineage>
</organism>
<evidence type="ECO:0000313" key="2">
    <source>
        <dbReference type="Proteomes" id="UP000663851"/>
    </source>
</evidence>
<evidence type="ECO:0000313" key="1">
    <source>
        <dbReference type="EMBL" id="CAF4576698.1"/>
    </source>
</evidence>
<dbReference type="PANTHER" id="PTHR47160">
    <property type="entry name" value="PUTATIVE-RELATED"/>
    <property type="match status" value="1"/>
</dbReference>